<dbReference type="OrthoDB" id="9797162at2"/>
<dbReference type="Proteomes" id="UP000306236">
    <property type="component" value="Unassembled WGS sequence"/>
</dbReference>
<organism evidence="1 2">
    <name type="scientific">Lampropedia aestuarii</name>
    <dbReference type="NCBI Taxonomy" id="2562762"/>
    <lineage>
        <taxon>Bacteria</taxon>
        <taxon>Pseudomonadati</taxon>
        <taxon>Pseudomonadota</taxon>
        <taxon>Betaproteobacteria</taxon>
        <taxon>Burkholderiales</taxon>
        <taxon>Comamonadaceae</taxon>
        <taxon>Lampropedia</taxon>
    </lineage>
</organism>
<dbReference type="RefSeq" id="WP_136407252.1">
    <property type="nucleotide sequence ID" value="NZ_SSWX01000019.1"/>
</dbReference>
<evidence type="ECO:0000313" key="2">
    <source>
        <dbReference type="Proteomes" id="UP000306236"/>
    </source>
</evidence>
<dbReference type="InterPro" id="IPR016024">
    <property type="entry name" value="ARM-type_fold"/>
</dbReference>
<reference evidence="1 2" key="1">
    <citation type="submission" date="2019-04" db="EMBL/GenBank/DDBJ databases">
        <title>Lampropedia sp YIM MLB12 draf genome.</title>
        <authorList>
            <person name="Wang Y.-X."/>
        </authorList>
    </citation>
    <scope>NUCLEOTIDE SEQUENCE [LARGE SCALE GENOMIC DNA]</scope>
    <source>
        <strain evidence="1 2">YIM MLB12</strain>
    </source>
</reference>
<dbReference type="InterPro" id="IPR014825">
    <property type="entry name" value="DNA_alkylation"/>
</dbReference>
<proteinExistence type="predicted"/>
<accession>A0A4S5BHM5</accession>
<keyword evidence="2" id="KW-1185">Reference proteome</keyword>
<dbReference type="SUPFAM" id="SSF48371">
    <property type="entry name" value="ARM repeat"/>
    <property type="match status" value="1"/>
</dbReference>
<protein>
    <submittedName>
        <fullName evidence="1">DNA alkylation repair protein</fullName>
    </submittedName>
</protein>
<dbReference type="EMBL" id="SSWX01000019">
    <property type="protein sequence ID" value="THJ31887.1"/>
    <property type="molecule type" value="Genomic_DNA"/>
</dbReference>
<gene>
    <name evidence="1" type="ORF">E8K88_13745</name>
</gene>
<evidence type="ECO:0000313" key="1">
    <source>
        <dbReference type="EMBL" id="THJ31887.1"/>
    </source>
</evidence>
<dbReference type="Pfam" id="PF08713">
    <property type="entry name" value="DNA_alkylation"/>
    <property type="match status" value="1"/>
</dbReference>
<dbReference type="Gene3D" id="1.25.40.290">
    <property type="entry name" value="ARM repeat domains"/>
    <property type="match status" value="1"/>
</dbReference>
<name>A0A4S5BHM5_9BURK</name>
<comment type="caution">
    <text evidence="1">The sequence shown here is derived from an EMBL/GenBank/DDBJ whole genome shotgun (WGS) entry which is preliminary data.</text>
</comment>
<dbReference type="AlphaFoldDB" id="A0A4S5BHM5"/>
<sequence length="262" mass="28639">MTNTPKARPIARKGASRTADIPADVLQALSKGEIASATLTESLALDYMLLLRTAFPNLPAAVLTQAEQACTLGIAKRMRSIGSLLWDALGADGIVQCQQHGSDTVRAWACFMLAAAPAASLEQRLSSMAPLADDSHFGVREWSWLALRPHLAQQLPEAIQALTAWTAHPSEYMRRFASESLRPRGVWCAHINELKQDPALALPILQPLRADGSVYVQDSVANWLNDAAKDQPDWVRALCQQWLSQSNNPATQRIAARAQRSL</sequence>